<name>A0A7W3FIZ5_9GAMM</name>
<keyword evidence="1" id="KW-1133">Transmembrane helix</keyword>
<accession>A0A7W3FIZ5</accession>
<gene>
    <name evidence="2" type="ORF">H4O11_00745</name>
</gene>
<keyword evidence="1" id="KW-0812">Transmembrane</keyword>
<dbReference type="EMBL" id="JACGXS010000001">
    <property type="protein sequence ID" value="MBA8680340.1"/>
    <property type="molecule type" value="Genomic_DNA"/>
</dbReference>
<keyword evidence="3" id="KW-1185">Reference proteome</keyword>
<evidence type="ECO:0000256" key="1">
    <source>
        <dbReference type="SAM" id="Phobius"/>
    </source>
</evidence>
<feature type="transmembrane region" description="Helical" evidence="1">
    <location>
        <begin position="68"/>
        <end position="86"/>
    </location>
</feature>
<proteinExistence type="predicted"/>
<sequence>MNHYRDPEGDTHDALQACLRGLPAHRPPPADGWTRLQAALPPRDAATPLPHAAGRASGIQRGRRRLRWSLPAGAALAASLALYWVLPLSLPRHAAPAGPSALQVQANVLTEEYQQAMAALPVVGAPEWQPALAELDLSADQIRAALSQSPRSRLLLGQLQRTYALRLQLTRQAAMASAGLPT</sequence>
<reference evidence="2 3" key="1">
    <citation type="submission" date="2020-08" db="EMBL/GenBank/DDBJ databases">
        <title>Stenotrophomonas tumulicola JCM 30961.</title>
        <authorList>
            <person name="Deng Y."/>
        </authorList>
    </citation>
    <scope>NUCLEOTIDE SEQUENCE [LARGE SCALE GENOMIC DNA]</scope>
    <source>
        <strain evidence="2 3">JCM 30961</strain>
    </source>
</reference>
<evidence type="ECO:0000313" key="3">
    <source>
        <dbReference type="Proteomes" id="UP000547058"/>
    </source>
</evidence>
<dbReference type="RefSeq" id="WP_182337516.1">
    <property type="nucleotide sequence ID" value="NZ_JACGXS010000001.1"/>
</dbReference>
<dbReference type="AlphaFoldDB" id="A0A7W3FIZ5"/>
<dbReference type="Proteomes" id="UP000547058">
    <property type="component" value="Unassembled WGS sequence"/>
</dbReference>
<evidence type="ECO:0000313" key="2">
    <source>
        <dbReference type="EMBL" id="MBA8680340.1"/>
    </source>
</evidence>
<organism evidence="2 3">
    <name type="scientific">Stenotrophomonas tumulicola</name>
    <dbReference type="NCBI Taxonomy" id="1685415"/>
    <lineage>
        <taxon>Bacteria</taxon>
        <taxon>Pseudomonadati</taxon>
        <taxon>Pseudomonadota</taxon>
        <taxon>Gammaproteobacteria</taxon>
        <taxon>Lysobacterales</taxon>
        <taxon>Lysobacteraceae</taxon>
        <taxon>Stenotrophomonas</taxon>
    </lineage>
</organism>
<comment type="caution">
    <text evidence="2">The sequence shown here is derived from an EMBL/GenBank/DDBJ whole genome shotgun (WGS) entry which is preliminary data.</text>
</comment>
<protein>
    <submittedName>
        <fullName evidence="2">Uncharacterized protein</fullName>
    </submittedName>
</protein>
<keyword evidence="1" id="KW-0472">Membrane</keyword>